<name>A0A916UNQ6_9HYPH</name>
<evidence type="ECO:0000313" key="3">
    <source>
        <dbReference type="Proteomes" id="UP000637002"/>
    </source>
</evidence>
<dbReference type="EMBL" id="BMGG01000007">
    <property type="protein sequence ID" value="GGC77476.1"/>
    <property type="molecule type" value="Genomic_DNA"/>
</dbReference>
<evidence type="ECO:0000313" key="2">
    <source>
        <dbReference type="EMBL" id="GGC77476.1"/>
    </source>
</evidence>
<sequence>MRRAILAVVGALTLGGVATAGEPKMEELIARQVACRAPSPPGAALLDLKRANLIDAKPVWVTNRLNYFKLKRPLMVEGLRVVGVFGFDDSGQFPFVRSRGTGPADVFGVVTSSSDTLIARWRSRYAGKEIVWDNESDFGPGFAQIYCSKASGADE</sequence>
<proteinExistence type="predicted"/>
<evidence type="ECO:0000256" key="1">
    <source>
        <dbReference type="SAM" id="SignalP"/>
    </source>
</evidence>
<organism evidence="2 3">
    <name type="scientific">Chelatococcus reniformis</name>
    <dbReference type="NCBI Taxonomy" id="1494448"/>
    <lineage>
        <taxon>Bacteria</taxon>
        <taxon>Pseudomonadati</taxon>
        <taxon>Pseudomonadota</taxon>
        <taxon>Alphaproteobacteria</taxon>
        <taxon>Hyphomicrobiales</taxon>
        <taxon>Chelatococcaceae</taxon>
        <taxon>Chelatococcus</taxon>
    </lineage>
</organism>
<feature type="signal peptide" evidence="1">
    <location>
        <begin position="1"/>
        <end position="20"/>
    </location>
</feature>
<accession>A0A916UNQ6</accession>
<keyword evidence="1" id="KW-0732">Signal</keyword>
<protein>
    <submittedName>
        <fullName evidence="2">Uncharacterized protein</fullName>
    </submittedName>
</protein>
<feature type="chain" id="PRO_5036926665" evidence="1">
    <location>
        <begin position="21"/>
        <end position="155"/>
    </location>
</feature>
<reference evidence="2" key="2">
    <citation type="submission" date="2020-09" db="EMBL/GenBank/DDBJ databases">
        <authorList>
            <person name="Sun Q."/>
            <person name="Zhou Y."/>
        </authorList>
    </citation>
    <scope>NUCLEOTIDE SEQUENCE</scope>
    <source>
        <strain evidence="2">CGMCC 1.12919</strain>
    </source>
</reference>
<reference evidence="2" key="1">
    <citation type="journal article" date="2014" name="Int. J. Syst. Evol. Microbiol.">
        <title>Complete genome sequence of Corynebacterium casei LMG S-19264T (=DSM 44701T), isolated from a smear-ripened cheese.</title>
        <authorList>
            <consortium name="US DOE Joint Genome Institute (JGI-PGF)"/>
            <person name="Walter F."/>
            <person name="Albersmeier A."/>
            <person name="Kalinowski J."/>
            <person name="Ruckert C."/>
        </authorList>
    </citation>
    <scope>NUCLEOTIDE SEQUENCE</scope>
    <source>
        <strain evidence="2">CGMCC 1.12919</strain>
    </source>
</reference>
<dbReference type="AlphaFoldDB" id="A0A916UNQ6"/>
<gene>
    <name evidence="2" type="ORF">GCM10010994_39720</name>
</gene>
<keyword evidence="3" id="KW-1185">Reference proteome</keyword>
<dbReference type="Proteomes" id="UP000637002">
    <property type="component" value="Unassembled WGS sequence"/>
</dbReference>
<comment type="caution">
    <text evidence="2">The sequence shown here is derived from an EMBL/GenBank/DDBJ whole genome shotgun (WGS) entry which is preliminary data.</text>
</comment>
<dbReference type="RefSeq" id="WP_188610912.1">
    <property type="nucleotide sequence ID" value="NZ_BMGG01000007.1"/>
</dbReference>